<protein>
    <submittedName>
        <fullName evidence="2">Unannotated protein</fullName>
    </submittedName>
</protein>
<name>A0A6J6ZQN0_9ZZZZ</name>
<organism evidence="2">
    <name type="scientific">freshwater metagenome</name>
    <dbReference type="NCBI Taxonomy" id="449393"/>
    <lineage>
        <taxon>unclassified sequences</taxon>
        <taxon>metagenomes</taxon>
        <taxon>ecological metagenomes</taxon>
    </lineage>
</organism>
<evidence type="ECO:0000313" key="2">
    <source>
        <dbReference type="EMBL" id="CAB4821498.1"/>
    </source>
</evidence>
<dbReference type="EMBL" id="CAEZYR010000031">
    <property type="protein sequence ID" value="CAB4739867.1"/>
    <property type="molecule type" value="Genomic_DNA"/>
</dbReference>
<dbReference type="EMBL" id="CAFABA010000020">
    <property type="protein sequence ID" value="CAB4821498.1"/>
    <property type="molecule type" value="Genomic_DNA"/>
</dbReference>
<accession>A0A6J6ZQN0</accession>
<sequence length="106" mass="10558">MMKFMFHANYSPAGNQGVLADGGTSRQNAVAALAESLGGSLESFYFVLGGDEGIAICDLPSAEAATALAMTVGATGAAELRTTALLTPSSVDAATKLSAAYRAPGA</sequence>
<dbReference type="Pfam" id="PF08734">
    <property type="entry name" value="GYD"/>
    <property type="match status" value="1"/>
</dbReference>
<reference evidence="2" key="1">
    <citation type="submission" date="2020-05" db="EMBL/GenBank/DDBJ databases">
        <authorList>
            <person name="Chiriac C."/>
            <person name="Salcher M."/>
            <person name="Ghai R."/>
            <person name="Kavagutti S V."/>
        </authorList>
    </citation>
    <scope>NUCLEOTIDE SEQUENCE</scope>
</reference>
<dbReference type="AlphaFoldDB" id="A0A6J6ZQN0"/>
<gene>
    <name evidence="1" type="ORF">UFOPK2754_01085</name>
    <name evidence="2" type="ORF">UFOPK3139_00736</name>
</gene>
<evidence type="ECO:0000313" key="1">
    <source>
        <dbReference type="EMBL" id="CAB4739867.1"/>
    </source>
</evidence>
<dbReference type="InterPro" id="IPR014845">
    <property type="entry name" value="GYD/TTHA1554"/>
</dbReference>
<proteinExistence type="predicted"/>